<dbReference type="EMBL" id="KN785200">
    <property type="protein sequence ID" value="KIH43510.1"/>
    <property type="molecule type" value="Genomic_DNA"/>
</dbReference>
<feature type="compositionally biased region" description="Low complexity" evidence="1">
    <location>
        <begin position="154"/>
        <end position="167"/>
    </location>
</feature>
<feature type="compositionally biased region" description="Basic and acidic residues" evidence="1">
    <location>
        <begin position="132"/>
        <end position="152"/>
    </location>
</feature>
<feature type="region of interest" description="Disordered" evidence="1">
    <location>
        <begin position="1"/>
        <end position="229"/>
    </location>
</feature>
<evidence type="ECO:0000256" key="1">
    <source>
        <dbReference type="SAM" id="MobiDB-lite"/>
    </source>
</evidence>
<gene>
    <name evidence="2" type="ORF">ANCDUO_26483</name>
</gene>
<dbReference type="Proteomes" id="UP000054047">
    <property type="component" value="Unassembled WGS sequence"/>
</dbReference>
<dbReference type="AlphaFoldDB" id="A0A0C2F4R9"/>
<protein>
    <submittedName>
        <fullName evidence="2">Uncharacterized protein</fullName>
    </submittedName>
</protein>
<name>A0A0C2F4R9_9BILA</name>
<accession>A0A0C2F4R9</accession>
<reference evidence="2 3" key="1">
    <citation type="submission" date="2013-12" db="EMBL/GenBank/DDBJ databases">
        <title>Draft genome of the parsitic nematode Ancylostoma duodenale.</title>
        <authorList>
            <person name="Mitreva M."/>
        </authorList>
    </citation>
    <scope>NUCLEOTIDE SEQUENCE [LARGE SCALE GENOMIC DNA]</scope>
    <source>
        <strain evidence="2 3">Zhejiang</strain>
    </source>
</reference>
<keyword evidence="3" id="KW-1185">Reference proteome</keyword>
<evidence type="ECO:0000313" key="3">
    <source>
        <dbReference type="Proteomes" id="UP000054047"/>
    </source>
</evidence>
<sequence>MSTPADNRSTSSEDCDPHMLVIDSTPDSSLTCDLSLDPRPASPPARTSFARVKDTGDSRTPPSRPPRRHYYSENDESTAERSRTGRYGRRRSEEDILRSRDYERRRKQHRAHHYSRERSMTPMTPRPKVRSGHTDRHYFRYDYEDYYEDRSRSPRPSSSYQRTPSPRKGSKRTLRPHQHHEEEHHSSRRLSASRPRKPVRDVSRSPSTDGPYQRTRSRHPRDRDERRDR</sequence>
<feature type="compositionally biased region" description="Polar residues" evidence="1">
    <location>
        <begin position="1"/>
        <end position="12"/>
    </location>
</feature>
<evidence type="ECO:0000313" key="2">
    <source>
        <dbReference type="EMBL" id="KIH43510.1"/>
    </source>
</evidence>
<organism evidence="2 3">
    <name type="scientific">Ancylostoma duodenale</name>
    <dbReference type="NCBI Taxonomy" id="51022"/>
    <lineage>
        <taxon>Eukaryota</taxon>
        <taxon>Metazoa</taxon>
        <taxon>Ecdysozoa</taxon>
        <taxon>Nematoda</taxon>
        <taxon>Chromadorea</taxon>
        <taxon>Rhabditida</taxon>
        <taxon>Rhabditina</taxon>
        <taxon>Rhabditomorpha</taxon>
        <taxon>Strongyloidea</taxon>
        <taxon>Ancylostomatidae</taxon>
        <taxon>Ancylostomatinae</taxon>
        <taxon>Ancylostoma</taxon>
    </lineage>
</organism>
<feature type="compositionally biased region" description="Basic residues" evidence="1">
    <location>
        <begin position="168"/>
        <end position="178"/>
    </location>
</feature>
<feature type="non-terminal residue" evidence="2">
    <location>
        <position position="229"/>
    </location>
</feature>
<feature type="compositionally biased region" description="Basic and acidic residues" evidence="1">
    <location>
        <begin position="90"/>
        <end position="104"/>
    </location>
</feature>
<proteinExistence type="predicted"/>